<feature type="transmembrane region" description="Helical" evidence="1">
    <location>
        <begin position="6"/>
        <end position="28"/>
    </location>
</feature>
<evidence type="ECO:0000256" key="1">
    <source>
        <dbReference type="SAM" id="Phobius"/>
    </source>
</evidence>
<name>A0ABV3EJU5_9ACTN</name>
<dbReference type="Proteomes" id="UP001551584">
    <property type="component" value="Unassembled WGS sequence"/>
</dbReference>
<accession>A0ABV3EJU5</accession>
<organism evidence="2 3">
    <name type="scientific">Streptomyces chilikensis</name>
    <dbReference type="NCBI Taxonomy" id="1194079"/>
    <lineage>
        <taxon>Bacteria</taxon>
        <taxon>Bacillati</taxon>
        <taxon>Actinomycetota</taxon>
        <taxon>Actinomycetes</taxon>
        <taxon>Kitasatosporales</taxon>
        <taxon>Streptomycetaceae</taxon>
        <taxon>Streptomyces</taxon>
    </lineage>
</organism>
<dbReference type="EMBL" id="JBEZNA010000005">
    <property type="protein sequence ID" value="MEU9576464.1"/>
    <property type="molecule type" value="Genomic_DNA"/>
</dbReference>
<evidence type="ECO:0000313" key="2">
    <source>
        <dbReference type="EMBL" id="MEU9576464.1"/>
    </source>
</evidence>
<keyword evidence="1" id="KW-0812">Transmembrane</keyword>
<gene>
    <name evidence="2" type="ORF">AB0D95_04145</name>
</gene>
<sequence>MAITLWGEWVMTVCYLPVVAWGPLLAAVTVHHHRRRTRGTRG</sequence>
<comment type="caution">
    <text evidence="2">The sequence shown here is derived from an EMBL/GenBank/DDBJ whole genome shotgun (WGS) entry which is preliminary data.</text>
</comment>
<keyword evidence="1" id="KW-1133">Transmembrane helix</keyword>
<evidence type="ECO:0000313" key="3">
    <source>
        <dbReference type="Proteomes" id="UP001551584"/>
    </source>
</evidence>
<keyword evidence="3" id="KW-1185">Reference proteome</keyword>
<proteinExistence type="predicted"/>
<keyword evidence="1" id="KW-0472">Membrane</keyword>
<protein>
    <submittedName>
        <fullName evidence="2">Uncharacterized protein</fullName>
    </submittedName>
</protein>
<reference evidence="2 3" key="1">
    <citation type="submission" date="2024-06" db="EMBL/GenBank/DDBJ databases">
        <title>The Natural Products Discovery Center: Release of the First 8490 Sequenced Strains for Exploring Actinobacteria Biosynthetic Diversity.</title>
        <authorList>
            <person name="Kalkreuter E."/>
            <person name="Kautsar S.A."/>
            <person name="Yang D."/>
            <person name="Bader C.D."/>
            <person name="Teijaro C.N."/>
            <person name="Fluegel L."/>
            <person name="Davis C.M."/>
            <person name="Simpson J.R."/>
            <person name="Lauterbach L."/>
            <person name="Steele A.D."/>
            <person name="Gui C."/>
            <person name="Meng S."/>
            <person name="Li G."/>
            <person name="Viehrig K."/>
            <person name="Ye F."/>
            <person name="Su P."/>
            <person name="Kiefer A.F."/>
            <person name="Nichols A."/>
            <person name="Cepeda A.J."/>
            <person name="Yan W."/>
            <person name="Fan B."/>
            <person name="Jiang Y."/>
            <person name="Adhikari A."/>
            <person name="Zheng C.-J."/>
            <person name="Schuster L."/>
            <person name="Cowan T.M."/>
            <person name="Smanski M.J."/>
            <person name="Chevrette M.G."/>
            <person name="De Carvalho L.P.S."/>
            <person name="Shen B."/>
        </authorList>
    </citation>
    <scope>NUCLEOTIDE SEQUENCE [LARGE SCALE GENOMIC DNA]</scope>
    <source>
        <strain evidence="2 3">NPDC048117</strain>
    </source>
</reference>
<dbReference type="RefSeq" id="WP_359268757.1">
    <property type="nucleotide sequence ID" value="NZ_JBEZNA010000005.1"/>
</dbReference>